<organism evidence="2 3">
    <name type="scientific">Xylocopa violacea</name>
    <name type="common">Violet carpenter bee</name>
    <name type="synonym">Apis violacea</name>
    <dbReference type="NCBI Taxonomy" id="135666"/>
    <lineage>
        <taxon>Eukaryota</taxon>
        <taxon>Metazoa</taxon>
        <taxon>Ecdysozoa</taxon>
        <taxon>Arthropoda</taxon>
        <taxon>Hexapoda</taxon>
        <taxon>Insecta</taxon>
        <taxon>Pterygota</taxon>
        <taxon>Neoptera</taxon>
        <taxon>Endopterygota</taxon>
        <taxon>Hymenoptera</taxon>
        <taxon>Apocrita</taxon>
        <taxon>Aculeata</taxon>
        <taxon>Apoidea</taxon>
        <taxon>Anthophila</taxon>
        <taxon>Apidae</taxon>
        <taxon>Xylocopa</taxon>
        <taxon>Xylocopa</taxon>
    </lineage>
</organism>
<evidence type="ECO:0000313" key="3">
    <source>
        <dbReference type="Proteomes" id="UP001642520"/>
    </source>
</evidence>
<comment type="caution">
    <text evidence="2">The sequence shown here is derived from an EMBL/GenBank/DDBJ whole genome shotgun (WGS) entry which is preliminary data.</text>
</comment>
<proteinExistence type="predicted"/>
<keyword evidence="3" id="KW-1185">Reference proteome</keyword>
<protein>
    <submittedName>
        <fullName evidence="2">Uncharacterized protein</fullName>
    </submittedName>
</protein>
<feature type="region of interest" description="Disordered" evidence="1">
    <location>
        <begin position="33"/>
        <end position="54"/>
    </location>
</feature>
<reference evidence="2 3" key="1">
    <citation type="submission" date="2024-08" db="EMBL/GenBank/DDBJ databases">
        <authorList>
            <person name="Will J Nash"/>
            <person name="Angela Man"/>
            <person name="Seanna McTaggart"/>
            <person name="Kendall Baker"/>
            <person name="Tom Barker"/>
            <person name="Leah Catchpole"/>
            <person name="Alex Durrant"/>
            <person name="Karim Gharbi"/>
            <person name="Naomi Irish"/>
            <person name="Gemy Kaithakottil"/>
            <person name="Debby Ku"/>
            <person name="Aaliyah Providence"/>
            <person name="Felix Shaw"/>
            <person name="David Swarbreck"/>
            <person name="Chris Watkins"/>
            <person name="Ann M. McCartney"/>
            <person name="Giulio Formenti"/>
            <person name="Alice Mouton"/>
            <person name="Noel Vella"/>
            <person name="Bjorn M von Reumont"/>
            <person name="Adriana Vella"/>
            <person name="Wilfried Haerty"/>
        </authorList>
    </citation>
    <scope>NUCLEOTIDE SEQUENCE [LARGE SCALE GENOMIC DNA]</scope>
</reference>
<evidence type="ECO:0000313" key="2">
    <source>
        <dbReference type="EMBL" id="CAL7945957.1"/>
    </source>
</evidence>
<sequence length="226" mass="24797">MATVCAGSEVQVSIGTEENANKAILSATECQETRERSKLAGGSRLASNPRVESRAQRLRNERAAIEQHRQSLTVAAVQTPLSLLPSVVRTRVEQKPTVVSYSGSSSPFFSSSPPRGTPLARIPVPRVFADEQLVRTSFVGGRWTSFSSSNGAVLFVDFYPRHPCGLLDVPQRDLLYKVSTADPRPGTTRCVLELRSTRMLDASTRRWEFIKRTIAGIAHVGSDVDR</sequence>
<dbReference type="EMBL" id="CAXAJV020001294">
    <property type="protein sequence ID" value="CAL7945957.1"/>
    <property type="molecule type" value="Genomic_DNA"/>
</dbReference>
<dbReference type="Proteomes" id="UP001642520">
    <property type="component" value="Unassembled WGS sequence"/>
</dbReference>
<gene>
    <name evidence="2" type="ORF">XYLVIOL_LOCUS7511</name>
</gene>
<name>A0ABP1NYE4_XYLVO</name>
<accession>A0ABP1NYE4</accession>
<evidence type="ECO:0000256" key="1">
    <source>
        <dbReference type="SAM" id="MobiDB-lite"/>
    </source>
</evidence>